<proteinExistence type="inferred from homology"/>
<evidence type="ECO:0000313" key="8">
    <source>
        <dbReference type="Proteomes" id="UP001497512"/>
    </source>
</evidence>
<dbReference type="Proteomes" id="UP001497512">
    <property type="component" value="Chromosome 13"/>
</dbReference>
<dbReference type="Gene3D" id="3.90.550.10">
    <property type="entry name" value="Spore Coat Polysaccharide Biosynthesis Protein SpsA, Chain A"/>
    <property type="match status" value="1"/>
</dbReference>
<name>A0ABP0TN21_9BRYO</name>
<evidence type="ECO:0000256" key="6">
    <source>
        <dbReference type="SAM" id="Phobius"/>
    </source>
</evidence>
<comment type="similarity">
    <text evidence="2">Belongs to the glycosyltransferase 34 family.</text>
</comment>
<dbReference type="InterPro" id="IPR029044">
    <property type="entry name" value="Nucleotide-diphossugar_trans"/>
</dbReference>
<evidence type="ECO:0000313" key="7">
    <source>
        <dbReference type="EMBL" id="CAK9200802.1"/>
    </source>
</evidence>
<accession>A0ABP0TN21</accession>
<protein>
    <submittedName>
        <fullName evidence="7">Uncharacterized protein</fullName>
    </submittedName>
</protein>
<keyword evidence="6" id="KW-0812">Transmembrane</keyword>
<dbReference type="InterPro" id="IPR008630">
    <property type="entry name" value="Glyco_trans_34"/>
</dbReference>
<comment type="subcellular location">
    <subcellularLocation>
        <location evidence="1">Golgi apparatus membrane</location>
        <topology evidence="1">Single-pass type II membrane protein</topology>
    </subcellularLocation>
</comment>
<evidence type="ECO:0000256" key="3">
    <source>
        <dbReference type="ARBA" id="ARBA00022676"/>
    </source>
</evidence>
<feature type="compositionally biased region" description="Low complexity" evidence="5">
    <location>
        <begin position="466"/>
        <end position="477"/>
    </location>
</feature>
<organism evidence="7 8">
    <name type="scientific">Sphagnum troendelagicum</name>
    <dbReference type="NCBI Taxonomy" id="128251"/>
    <lineage>
        <taxon>Eukaryota</taxon>
        <taxon>Viridiplantae</taxon>
        <taxon>Streptophyta</taxon>
        <taxon>Embryophyta</taxon>
        <taxon>Bryophyta</taxon>
        <taxon>Sphagnophytina</taxon>
        <taxon>Sphagnopsida</taxon>
        <taxon>Sphagnales</taxon>
        <taxon>Sphagnaceae</taxon>
        <taxon>Sphagnum</taxon>
    </lineage>
</organism>
<reference evidence="7" key="1">
    <citation type="submission" date="2024-02" db="EMBL/GenBank/DDBJ databases">
        <authorList>
            <consortium name="ELIXIR-Norway"/>
            <consortium name="Elixir Norway"/>
        </authorList>
    </citation>
    <scope>NUCLEOTIDE SEQUENCE</scope>
</reference>
<evidence type="ECO:0000256" key="5">
    <source>
        <dbReference type="SAM" id="MobiDB-lite"/>
    </source>
</evidence>
<gene>
    <name evidence="7" type="ORF">CSSPTR1EN2_LOCUS5589</name>
</gene>
<dbReference type="PANTHER" id="PTHR31311:SF44">
    <property type="entry name" value="GLYCOSYLTRANSFERASE 2-RELATED"/>
    <property type="match status" value="1"/>
</dbReference>
<feature type="region of interest" description="Disordered" evidence="5">
    <location>
        <begin position="114"/>
        <end position="140"/>
    </location>
</feature>
<feature type="compositionally biased region" description="Basic and acidic residues" evidence="5">
    <location>
        <begin position="114"/>
        <end position="135"/>
    </location>
</feature>
<dbReference type="EMBL" id="OZ019905">
    <property type="protein sequence ID" value="CAK9200802.1"/>
    <property type="molecule type" value="Genomic_DNA"/>
</dbReference>
<dbReference type="Pfam" id="PF05637">
    <property type="entry name" value="Glyco_transf_34"/>
    <property type="match status" value="1"/>
</dbReference>
<feature type="region of interest" description="Disordered" evidence="5">
    <location>
        <begin position="446"/>
        <end position="477"/>
    </location>
</feature>
<feature type="non-terminal residue" evidence="7">
    <location>
        <position position="477"/>
    </location>
</feature>
<keyword evidence="3" id="KW-0328">Glycosyltransferase</keyword>
<keyword evidence="6" id="KW-1133">Transmembrane helix</keyword>
<feature type="region of interest" description="Disordered" evidence="5">
    <location>
        <begin position="1"/>
        <end position="25"/>
    </location>
</feature>
<dbReference type="PANTHER" id="PTHR31311">
    <property type="entry name" value="XYLOGLUCAN 6-XYLOSYLTRANSFERASE 5-RELATED-RELATED"/>
    <property type="match status" value="1"/>
</dbReference>
<keyword evidence="8" id="KW-1185">Reference proteome</keyword>
<keyword evidence="6" id="KW-0472">Membrane</keyword>
<evidence type="ECO:0000256" key="2">
    <source>
        <dbReference type="ARBA" id="ARBA00005664"/>
    </source>
</evidence>
<evidence type="ECO:0000256" key="1">
    <source>
        <dbReference type="ARBA" id="ARBA00004323"/>
    </source>
</evidence>
<feature type="transmembrane region" description="Helical" evidence="6">
    <location>
        <begin position="52"/>
        <end position="71"/>
    </location>
</feature>
<keyword evidence="4" id="KW-0808">Transferase</keyword>
<sequence length="477" mass="54476">MKNFLSMAHKKGEGGGGGGEGSGETTIPYRGYVRSQLLATPKGRRLRRTMRNLKVTIMCGLMTVLVLRGTIGAGQFGTPAQDFEEIRMHLKSAASGMHVHSRVLAQVEGEKGPAKRLLLKEEKEEEDNSRSDPRKPYSLGPAIKDWDQQRVVWKSRNPNVTTTSKGKPRMLLVTGSQPTPCENPVGDHYLLMSIKNKIDYCRLHNIEIFYNMAHLDQEMAGFWAKLPLIRKLMLGHPEVEWIWWMDSDAMFTDMLFEVPLEKYENYNFVMHGFDELVYKEKSWTGLNTGSFLIRNCQWTLDLLDAWAPMGPKGTIRDKAGELLSKFLTGRPNFEADDQSAIVYLLITKKEEWADKVYLENSYYLHGYWAILVDKYEEMMEKYHPGLGDHRWPFVTHFVGCKPCSKVGDYSGQRCLNQMERAFNFGDNQVLEIYGFKHRSLGSKKVKRVRNDTDDPLQLKEELKHLSSSSTSSSNGPG</sequence>
<evidence type="ECO:0000256" key="4">
    <source>
        <dbReference type="ARBA" id="ARBA00022679"/>
    </source>
</evidence>
<feature type="compositionally biased region" description="Basic and acidic residues" evidence="5">
    <location>
        <begin position="448"/>
        <end position="464"/>
    </location>
</feature>